<dbReference type="RefSeq" id="WP_188886035.1">
    <property type="nucleotide sequence ID" value="NZ_BLYJ01000012.1"/>
</dbReference>
<organism evidence="2 3">
    <name type="scientific">Butyricicoccus faecihominis</name>
    <dbReference type="NCBI Taxonomy" id="1712515"/>
    <lineage>
        <taxon>Bacteria</taxon>
        <taxon>Bacillati</taxon>
        <taxon>Bacillota</taxon>
        <taxon>Clostridia</taxon>
        <taxon>Eubacteriales</taxon>
        <taxon>Butyricicoccaceae</taxon>
        <taxon>Butyricicoccus</taxon>
    </lineage>
</organism>
<feature type="transmembrane region" description="Helical" evidence="1">
    <location>
        <begin position="6"/>
        <end position="26"/>
    </location>
</feature>
<keyword evidence="1" id="KW-0472">Membrane</keyword>
<keyword evidence="3" id="KW-1185">Reference proteome</keyword>
<name>A0ABQ1DZB0_9FIRM</name>
<protein>
    <submittedName>
        <fullName evidence="2">Uncharacterized protein</fullName>
    </submittedName>
</protein>
<gene>
    <name evidence="2" type="ORF">BUFA31_12130</name>
</gene>
<evidence type="ECO:0000313" key="2">
    <source>
        <dbReference type="EMBL" id="GFO88049.1"/>
    </source>
</evidence>
<evidence type="ECO:0000256" key="1">
    <source>
        <dbReference type="SAM" id="Phobius"/>
    </source>
</evidence>
<dbReference type="EMBL" id="BLYJ01000012">
    <property type="protein sequence ID" value="GFO88049.1"/>
    <property type="molecule type" value="Genomic_DNA"/>
</dbReference>
<feature type="transmembrane region" description="Helical" evidence="1">
    <location>
        <begin position="63"/>
        <end position="84"/>
    </location>
</feature>
<feature type="transmembrane region" description="Helical" evidence="1">
    <location>
        <begin position="90"/>
        <end position="110"/>
    </location>
</feature>
<accession>A0ABQ1DZB0</accession>
<proteinExistence type="predicted"/>
<evidence type="ECO:0000313" key="3">
    <source>
        <dbReference type="Proteomes" id="UP000620147"/>
    </source>
</evidence>
<keyword evidence="1" id="KW-1133">Transmembrane helix</keyword>
<keyword evidence="1" id="KW-0812">Transmembrane</keyword>
<sequence length="150" mass="16988">MFTTETGIGVVVMVVFAAIWLAFMLWEDWGQAGKTARARASAKANGWEQDEMQNTITRNGAIIAYRLMTVGLFVVMLVDIIAFGKNVSEFAILWFVCMVFEGVYRAIATYRATKDDEENPPSQRALAGDIVKRIFIPVVIFADLIWKFWH</sequence>
<dbReference type="Proteomes" id="UP000620147">
    <property type="component" value="Unassembled WGS sequence"/>
</dbReference>
<comment type="caution">
    <text evidence="2">The sequence shown here is derived from an EMBL/GenBank/DDBJ whole genome shotgun (WGS) entry which is preliminary data.</text>
</comment>
<reference evidence="2 3" key="1">
    <citation type="submission" date="2020-06" db="EMBL/GenBank/DDBJ databases">
        <title>Characterization of fructooligosaccharide metabolism and fructooligosaccharide-degrading enzymes in human commensal butyrate producers.</title>
        <authorList>
            <person name="Tanno H."/>
            <person name="Fujii T."/>
            <person name="Hirano K."/>
            <person name="Maeno S."/>
            <person name="Tonozuka T."/>
            <person name="Sakamoto M."/>
            <person name="Ohkuma M."/>
            <person name="Tochio T."/>
            <person name="Endo A."/>
        </authorList>
    </citation>
    <scope>NUCLEOTIDE SEQUENCE [LARGE SCALE GENOMIC DNA]</scope>
    <source>
        <strain evidence="2 3">JCM 31056</strain>
    </source>
</reference>